<keyword evidence="1" id="KW-0805">Transcription regulation</keyword>
<dbReference type="RefSeq" id="WP_377849459.1">
    <property type="nucleotide sequence ID" value="NZ_JBHLZU010000001.1"/>
</dbReference>
<dbReference type="EMBL" id="JBHLZU010000001">
    <property type="protein sequence ID" value="MFB9902371.1"/>
    <property type="molecule type" value="Genomic_DNA"/>
</dbReference>
<evidence type="ECO:0000259" key="5">
    <source>
        <dbReference type="PROSITE" id="PS50977"/>
    </source>
</evidence>
<proteinExistence type="predicted"/>
<keyword evidence="3" id="KW-0804">Transcription</keyword>
<dbReference type="Pfam" id="PF00440">
    <property type="entry name" value="TetR_N"/>
    <property type="match status" value="1"/>
</dbReference>
<evidence type="ECO:0000256" key="4">
    <source>
        <dbReference type="PROSITE-ProRule" id="PRU00335"/>
    </source>
</evidence>
<dbReference type="Proteomes" id="UP001589693">
    <property type="component" value="Unassembled WGS sequence"/>
</dbReference>
<keyword evidence="7" id="KW-1185">Reference proteome</keyword>
<dbReference type="SUPFAM" id="SSF46689">
    <property type="entry name" value="Homeodomain-like"/>
    <property type="match status" value="1"/>
</dbReference>
<feature type="DNA-binding region" description="H-T-H motif" evidence="4">
    <location>
        <begin position="33"/>
        <end position="52"/>
    </location>
</feature>
<protein>
    <submittedName>
        <fullName evidence="6">TetR/AcrR family transcriptional regulator</fullName>
    </submittedName>
</protein>
<evidence type="ECO:0000256" key="1">
    <source>
        <dbReference type="ARBA" id="ARBA00023015"/>
    </source>
</evidence>
<dbReference type="InterPro" id="IPR001647">
    <property type="entry name" value="HTH_TetR"/>
</dbReference>
<dbReference type="PANTHER" id="PTHR30055">
    <property type="entry name" value="HTH-TYPE TRANSCRIPTIONAL REGULATOR RUTR"/>
    <property type="match status" value="1"/>
</dbReference>
<feature type="domain" description="HTH tetR-type" evidence="5">
    <location>
        <begin position="10"/>
        <end position="70"/>
    </location>
</feature>
<dbReference type="PROSITE" id="PS50977">
    <property type="entry name" value="HTH_TETR_2"/>
    <property type="match status" value="1"/>
</dbReference>
<reference evidence="6 7" key="1">
    <citation type="submission" date="2024-09" db="EMBL/GenBank/DDBJ databases">
        <authorList>
            <person name="Sun Q."/>
            <person name="Mori K."/>
        </authorList>
    </citation>
    <scope>NUCLEOTIDE SEQUENCE [LARGE SCALE GENOMIC DNA]</scope>
    <source>
        <strain evidence="6 7">TBRC 7907</strain>
    </source>
</reference>
<dbReference type="InterPro" id="IPR009057">
    <property type="entry name" value="Homeodomain-like_sf"/>
</dbReference>
<dbReference type="PANTHER" id="PTHR30055:SF234">
    <property type="entry name" value="HTH-TYPE TRANSCRIPTIONAL REGULATOR BETI"/>
    <property type="match status" value="1"/>
</dbReference>
<evidence type="ECO:0000256" key="3">
    <source>
        <dbReference type="ARBA" id="ARBA00023163"/>
    </source>
</evidence>
<keyword evidence="2 4" id="KW-0238">DNA-binding</keyword>
<evidence type="ECO:0000313" key="6">
    <source>
        <dbReference type="EMBL" id="MFB9902371.1"/>
    </source>
</evidence>
<gene>
    <name evidence="6" type="ORF">ACFFQA_00335</name>
</gene>
<evidence type="ECO:0000313" key="7">
    <source>
        <dbReference type="Proteomes" id="UP001589693"/>
    </source>
</evidence>
<evidence type="ECO:0000256" key="2">
    <source>
        <dbReference type="ARBA" id="ARBA00023125"/>
    </source>
</evidence>
<accession>A0ABV5ZRL0</accession>
<name>A0ABV5ZRL0_9PSEU</name>
<sequence length="207" mass="22583">MSGLRDLKKERTRQAISDTAITMFLTKGFDQVAVADVAAAAEVSKPTLFRYFSSKEDLVLHRAADHFGESARIVRERPPGEAPLAALHRHFQRGLDEHDPVTGLCDSPDVLAYHRLVFETPSIAARLVEVTAEDTAALTEALREAADDKLLPRLVATQYTVVRQILARENWTKLATGRTAADVHPEATAAADAAFSLLARGATPHGY</sequence>
<organism evidence="6 7">
    <name type="scientific">Allokutzneria oryzae</name>
    <dbReference type="NCBI Taxonomy" id="1378989"/>
    <lineage>
        <taxon>Bacteria</taxon>
        <taxon>Bacillati</taxon>
        <taxon>Actinomycetota</taxon>
        <taxon>Actinomycetes</taxon>
        <taxon>Pseudonocardiales</taxon>
        <taxon>Pseudonocardiaceae</taxon>
        <taxon>Allokutzneria</taxon>
    </lineage>
</organism>
<comment type="caution">
    <text evidence="6">The sequence shown here is derived from an EMBL/GenBank/DDBJ whole genome shotgun (WGS) entry which is preliminary data.</text>
</comment>
<dbReference type="InterPro" id="IPR050109">
    <property type="entry name" value="HTH-type_TetR-like_transc_reg"/>
</dbReference>
<dbReference type="Gene3D" id="1.10.357.10">
    <property type="entry name" value="Tetracycline Repressor, domain 2"/>
    <property type="match status" value="1"/>
</dbReference>
<dbReference type="PRINTS" id="PR00455">
    <property type="entry name" value="HTHTETR"/>
</dbReference>